<keyword evidence="6 12" id="KW-0698">rRNA processing</keyword>
<keyword evidence="7 12" id="KW-0489">Methyltransferase</keyword>
<feature type="domain" description="Ribosomal RNA small subunit methyltransferase E PUA-like" evidence="14">
    <location>
        <begin position="25"/>
        <end position="66"/>
    </location>
</feature>
<comment type="catalytic activity">
    <reaction evidence="11 12">
        <text>uridine(1498) in 16S rRNA + S-adenosyl-L-methionine = N(3)-methyluridine(1498) in 16S rRNA + S-adenosyl-L-homocysteine + H(+)</text>
        <dbReference type="Rhea" id="RHEA:42920"/>
        <dbReference type="Rhea" id="RHEA-COMP:10283"/>
        <dbReference type="Rhea" id="RHEA-COMP:10284"/>
        <dbReference type="ChEBI" id="CHEBI:15378"/>
        <dbReference type="ChEBI" id="CHEBI:57856"/>
        <dbReference type="ChEBI" id="CHEBI:59789"/>
        <dbReference type="ChEBI" id="CHEBI:65315"/>
        <dbReference type="ChEBI" id="CHEBI:74502"/>
        <dbReference type="EC" id="2.1.1.193"/>
    </reaction>
</comment>
<comment type="function">
    <text evidence="10 12">Specifically methylates the N3 position of the uracil ring of uridine 1498 (m3U1498) in 16S rRNA. Acts on the fully assembled 30S ribosomal subunit.</text>
</comment>
<keyword evidence="9 12" id="KW-0949">S-adenosyl-L-methionine</keyword>
<feature type="domain" description="Ribosomal RNA small subunit methyltransferase E methyltransferase" evidence="13">
    <location>
        <begin position="75"/>
        <end position="236"/>
    </location>
</feature>
<evidence type="ECO:0000256" key="6">
    <source>
        <dbReference type="ARBA" id="ARBA00022552"/>
    </source>
</evidence>
<dbReference type="eggNOG" id="COG1385">
    <property type="taxonomic scope" value="Bacteria"/>
</dbReference>
<dbReference type="Gene3D" id="3.40.1280.10">
    <property type="match status" value="1"/>
</dbReference>
<comment type="similarity">
    <text evidence="2 12">Belongs to the RNA methyltransferase RsmE family.</text>
</comment>
<dbReference type="Gene3D" id="2.40.240.20">
    <property type="entry name" value="Hypothetical PUA domain-like, domain 1"/>
    <property type="match status" value="1"/>
</dbReference>
<comment type="caution">
    <text evidence="15">The sequence shown here is derived from an EMBL/GenBank/DDBJ whole genome shotgun (WGS) entry which is preliminary data.</text>
</comment>
<reference evidence="15 16" key="1">
    <citation type="journal article" date="2016" name="Int. J. Mol. Sci.">
        <title>Comparative genomics of the extreme acidophile Acidithiobacillus thiooxidans reveals intraspecific divergence and niche adaptation.</title>
        <authorList>
            <person name="Zhang X."/>
            <person name="Feng X."/>
            <person name="Tao J."/>
            <person name="Ma L."/>
            <person name="Xiao Y."/>
            <person name="Liang Y."/>
            <person name="Liu X."/>
            <person name="Yin H."/>
        </authorList>
    </citation>
    <scope>NUCLEOTIDE SEQUENCE [LARGE SCALE GENOMIC DNA]</scope>
    <source>
        <strain evidence="15 16">A02</strain>
    </source>
</reference>
<evidence type="ECO:0000256" key="8">
    <source>
        <dbReference type="ARBA" id="ARBA00022679"/>
    </source>
</evidence>
<dbReference type="STRING" id="930.GCA_002079865_02831"/>
<keyword evidence="8 12" id="KW-0808">Transferase</keyword>
<dbReference type="AlphaFoldDB" id="A0A1C2HZR0"/>
<evidence type="ECO:0000256" key="4">
    <source>
        <dbReference type="ARBA" id="ARBA00013673"/>
    </source>
</evidence>
<evidence type="ECO:0000259" key="13">
    <source>
        <dbReference type="Pfam" id="PF04452"/>
    </source>
</evidence>
<dbReference type="InterPro" id="IPR006700">
    <property type="entry name" value="RsmE"/>
</dbReference>
<dbReference type="SUPFAM" id="SSF75217">
    <property type="entry name" value="alpha/beta knot"/>
    <property type="match status" value="1"/>
</dbReference>
<dbReference type="NCBIfam" id="TIGR00046">
    <property type="entry name" value="RsmE family RNA methyltransferase"/>
    <property type="match status" value="1"/>
</dbReference>
<dbReference type="NCBIfam" id="NF008692">
    <property type="entry name" value="PRK11713.1-5"/>
    <property type="match status" value="1"/>
</dbReference>
<evidence type="ECO:0000256" key="10">
    <source>
        <dbReference type="ARBA" id="ARBA00025699"/>
    </source>
</evidence>
<evidence type="ECO:0000256" key="9">
    <source>
        <dbReference type="ARBA" id="ARBA00022691"/>
    </source>
</evidence>
<dbReference type="RefSeq" id="WP_024893193.1">
    <property type="nucleotide sequence ID" value="NZ_LWRZ01000324.1"/>
</dbReference>
<dbReference type="InterPro" id="IPR015947">
    <property type="entry name" value="PUA-like_sf"/>
</dbReference>
<accession>A0A1C2HZR0</accession>
<dbReference type="InterPro" id="IPR029026">
    <property type="entry name" value="tRNA_m1G_MTases_N"/>
</dbReference>
<evidence type="ECO:0000256" key="1">
    <source>
        <dbReference type="ARBA" id="ARBA00004496"/>
    </source>
</evidence>
<dbReference type="CDD" id="cd18084">
    <property type="entry name" value="RsmE-like"/>
    <property type="match status" value="1"/>
</dbReference>
<evidence type="ECO:0000256" key="12">
    <source>
        <dbReference type="PIRNR" id="PIRNR015601"/>
    </source>
</evidence>
<evidence type="ECO:0000256" key="7">
    <source>
        <dbReference type="ARBA" id="ARBA00022603"/>
    </source>
</evidence>
<keyword evidence="5 12" id="KW-0963">Cytoplasm</keyword>
<dbReference type="EMBL" id="LWSA01000258">
    <property type="protein sequence ID" value="OCX69229.1"/>
    <property type="molecule type" value="Genomic_DNA"/>
</dbReference>
<evidence type="ECO:0000256" key="2">
    <source>
        <dbReference type="ARBA" id="ARBA00005528"/>
    </source>
</evidence>
<sequence length="242" mass="26389">MPRIHLYADSELPESGAFLLPTEPSHHLLKVLRARIAQDVTLFNGDGCVYAGTLKGISGNRAEILISGRFVWQTRSPLMIHLWLPLMRGERWDWSLQKAVELGVQTIQPVACQHAVVQMKETRGEKRLQRWQDMVIAACEQSGATSIPKVLPPMALSDAWSLCRGRGLVLDPAPENAKMRELPHPEPEVTLLSGPEGGLSSSELAAASAHGFQKVGMGPRILRAETAAVAAVAVLQALWGDL</sequence>
<name>A0A1C2HZR0_ACITH</name>
<evidence type="ECO:0000256" key="3">
    <source>
        <dbReference type="ARBA" id="ARBA00012328"/>
    </source>
</evidence>
<dbReference type="Pfam" id="PF20260">
    <property type="entry name" value="PUA_4"/>
    <property type="match status" value="1"/>
</dbReference>
<dbReference type="GO" id="GO:0005737">
    <property type="term" value="C:cytoplasm"/>
    <property type="evidence" value="ECO:0007669"/>
    <property type="project" value="UniProtKB-SubCell"/>
</dbReference>
<evidence type="ECO:0000256" key="5">
    <source>
        <dbReference type="ARBA" id="ARBA00022490"/>
    </source>
</evidence>
<dbReference type="PIRSF" id="PIRSF015601">
    <property type="entry name" value="MTase_slr0722"/>
    <property type="match status" value="1"/>
</dbReference>
<protein>
    <recommendedName>
        <fullName evidence="4 12">Ribosomal RNA small subunit methyltransferase E</fullName>
        <ecNumber evidence="3 12">2.1.1.193</ecNumber>
    </recommendedName>
</protein>
<dbReference type="InterPro" id="IPR029028">
    <property type="entry name" value="Alpha/beta_knot_MTases"/>
</dbReference>
<dbReference type="PANTHER" id="PTHR30027">
    <property type="entry name" value="RIBOSOMAL RNA SMALL SUBUNIT METHYLTRANSFERASE E"/>
    <property type="match status" value="1"/>
</dbReference>
<comment type="subcellular location">
    <subcellularLocation>
        <location evidence="1 12">Cytoplasm</location>
    </subcellularLocation>
</comment>
<dbReference type="GO" id="GO:0070042">
    <property type="term" value="F:rRNA (uridine-N3-)-methyltransferase activity"/>
    <property type="evidence" value="ECO:0007669"/>
    <property type="project" value="TreeGrafter"/>
</dbReference>
<organism evidence="15 16">
    <name type="scientific">Acidithiobacillus thiooxidans</name>
    <name type="common">Thiobacillus thiooxidans</name>
    <dbReference type="NCBI Taxonomy" id="930"/>
    <lineage>
        <taxon>Bacteria</taxon>
        <taxon>Pseudomonadati</taxon>
        <taxon>Pseudomonadota</taxon>
        <taxon>Acidithiobacillia</taxon>
        <taxon>Acidithiobacillales</taxon>
        <taxon>Acidithiobacillaceae</taxon>
        <taxon>Acidithiobacillus</taxon>
    </lineage>
</organism>
<dbReference type="InterPro" id="IPR046886">
    <property type="entry name" value="RsmE_MTase_dom"/>
</dbReference>
<evidence type="ECO:0000313" key="16">
    <source>
        <dbReference type="Proteomes" id="UP000094893"/>
    </source>
</evidence>
<dbReference type="PANTHER" id="PTHR30027:SF3">
    <property type="entry name" value="16S RRNA (URACIL(1498)-N(3))-METHYLTRANSFERASE"/>
    <property type="match status" value="1"/>
</dbReference>
<evidence type="ECO:0000256" key="11">
    <source>
        <dbReference type="ARBA" id="ARBA00047944"/>
    </source>
</evidence>
<proteinExistence type="inferred from homology"/>
<evidence type="ECO:0000313" key="15">
    <source>
        <dbReference type="EMBL" id="OCX69229.1"/>
    </source>
</evidence>
<dbReference type="Pfam" id="PF04452">
    <property type="entry name" value="Methyltrans_RNA"/>
    <property type="match status" value="1"/>
</dbReference>
<evidence type="ECO:0000259" key="14">
    <source>
        <dbReference type="Pfam" id="PF20260"/>
    </source>
</evidence>
<gene>
    <name evidence="15" type="ORF">A6P07_17070</name>
</gene>
<dbReference type="InterPro" id="IPR046887">
    <property type="entry name" value="RsmE_PUA-like"/>
</dbReference>
<dbReference type="EC" id="2.1.1.193" evidence="3 12"/>
<dbReference type="SUPFAM" id="SSF88697">
    <property type="entry name" value="PUA domain-like"/>
    <property type="match status" value="1"/>
</dbReference>
<dbReference type="GO" id="GO:0070475">
    <property type="term" value="P:rRNA base methylation"/>
    <property type="evidence" value="ECO:0007669"/>
    <property type="project" value="TreeGrafter"/>
</dbReference>
<dbReference type="Proteomes" id="UP000094893">
    <property type="component" value="Unassembled WGS sequence"/>
</dbReference>